<dbReference type="Pfam" id="PF03721">
    <property type="entry name" value="UDPG_MGDP_dh_N"/>
    <property type="match status" value="1"/>
</dbReference>
<evidence type="ECO:0000313" key="6">
    <source>
        <dbReference type="EMBL" id="RAI72621.1"/>
    </source>
</evidence>
<keyword evidence="2" id="KW-0520">NAD</keyword>
<keyword evidence="4" id="KW-0472">Membrane</keyword>
<dbReference type="SMART" id="SM00984">
    <property type="entry name" value="UDPG_MGDP_dh_C"/>
    <property type="match status" value="1"/>
</dbReference>
<dbReference type="PANTHER" id="PTHR43491:SF1">
    <property type="entry name" value="UDP-N-ACETYL-D-MANNOSAMINE DEHYDROGENASE"/>
    <property type="match status" value="1"/>
</dbReference>
<dbReference type="SUPFAM" id="SSF48179">
    <property type="entry name" value="6-phosphogluconate dehydrogenase C-terminal domain-like"/>
    <property type="match status" value="1"/>
</dbReference>
<proteinExistence type="inferred from homology"/>
<dbReference type="InterPro" id="IPR017476">
    <property type="entry name" value="UDP-Glc/GDP-Man"/>
</dbReference>
<dbReference type="GO" id="GO:0051287">
    <property type="term" value="F:NAD binding"/>
    <property type="evidence" value="ECO:0007669"/>
    <property type="project" value="InterPro"/>
</dbReference>
<keyword evidence="4" id="KW-1133">Transmembrane helix</keyword>
<name>A0A327NBH3_PSEFL</name>
<dbReference type="PANTHER" id="PTHR43491">
    <property type="entry name" value="UDP-N-ACETYL-D-MANNOSAMINE DEHYDROGENASE"/>
    <property type="match status" value="1"/>
</dbReference>
<gene>
    <name evidence="6" type="ORF">DOZ80_03520</name>
</gene>
<dbReference type="GO" id="GO:0016628">
    <property type="term" value="F:oxidoreductase activity, acting on the CH-CH group of donors, NAD or NADP as acceptor"/>
    <property type="evidence" value="ECO:0007669"/>
    <property type="project" value="InterPro"/>
</dbReference>
<dbReference type="PIRSF" id="PIRSF500136">
    <property type="entry name" value="UDP_ManNAc_DH"/>
    <property type="match status" value="1"/>
</dbReference>
<dbReference type="AlphaFoldDB" id="A0A327NBH3"/>
<comment type="similarity">
    <text evidence="3">Belongs to the UDP-glucose/GDP-mannose dehydrogenase family.</text>
</comment>
<keyword evidence="4" id="KW-0812">Transmembrane</keyword>
<dbReference type="InterPro" id="IPR036291">
    <property type="entry name" value="NAD(P)-bd_dom_sf"/>
</dbReference>
<dbReference type="GO" id="GO:0000271">
    <property type="term" value="P:polysaccharide biosynthetic process"/>
    <property type="evidence" value="ECO:0007669"/>
    <property type="project" value="InterPro"/>
</dbReference>
<protein>
    <submittedName>
        <fullName evidence="6">UDP-N-acetyl-D-glucosamine dehydrogenase</fullName>
    </submittedName>
</protein>
<comment type="caution">
    <text evidence="6">The sequence shown here is derived from an EMBL/GenBank/DDBJ whole genome shotgun (WGS) entry which is preliminary data.</text>
</comment>
<dbReference type="PIRSF" id="PIRSF000124">
    <property type="entry name" value="UDPglc_GDPman_dh"/>
    <property type="match status" value="1"/>
</dbReference>
<evidence type="ECO:0000259" key="5">
    <source>
        <dbReference type="SMART" id="SM00984"/>
    </source>
</evidence>
<accession>A0A327NBH3</accession>
<reference evidence="6 7" key="1">
    <citation type="submission" date="2018-06" db="EMBL/GenBank/DDBJ databases">
        <authorList>
            <person name="Zhirakovskaya E."/>
        </authorList>
    </citation>
    <scope>NUCLEOTIDE SEQUENCE [LARGE SCALE GENOMIC DNA]</scope>
    <source>
        <strain evidence="6 7">LY3</strain>
    </source>
</reference>
<dbReference type="InterPro" id="IPR001732">
    <property type="entry name" value="UDP-Glc/GDP-Man_DH_N"/>
</dbReference>
<keyword evidence="1" id="KW-0560">Oxidoreductase</keyword>
<dbReference type="NCBIfam" id="TIGR03026">
    <property type="entry name" value="NDP-sugDHase"/>
    <property type="match status" value="1"/>
</dbReference>
<dbReference type="InterPro" id="IPR036220">
    <property type="entry name" value="UDP-Glc/GDP-Man_DH_C_sf"/>
</dbReference>
<evidence type="ECO:0000256" key="2">
    <source>
        <dbReference type="ARBA" id="ARBA00023027"/>
    </source>
</evidence>
<dbReference type="Proteomes" id="UP000249493">
    <property type="component" value="Unassembled WGS sequence"/>
</dbReference>
<dbReference type="InterPro" id="IPR014027">
    <property type="entry name" value="UDP-Glc/GDP-Man_DH_C"/>
</dbReference>
<dbReference type="Pfam" id="PF00984">
    <property type="entry name" value="UDPG_MGDP_dh"/>
    <property type="match status" value="1"/>
</dbReference>
<feature type="domain" description="UDP-glucose/GDP-mannose dehydrogenase C-terminal" evidence="5">
    <location>
        <begin position="331"/>
        <end position="429"/>
    </location>
</feature>
<evidence type="ECO:0000256" key="4">
    <source>
        <dbReference type="SAM" id="Phobius"/>
    </source>
</evidence>
<dbReference type="GO" id="GO:0016616">
    <property type="term" value="F:oxidoreductase activity, acting on the CH-OH group of donors, NAD or NADP as acceptor"/>
    <property type="evidence" value="ECO:0007669"/>
    <property type="project" value="InterPro"/>
</dbReference>
<sequence>MQETHNAIQKRLKSKEALIGIVGLGYVGLPLMLRYNAIGYRVLGIDIDESKVTKLNAGQSYIEHISSASIAQACSSGFEATSDFARVADCDALILCVPTPLNKYREPDMSFVIDTTDALKPYLRAGQVVSLESTTYPGTTEEELLPRIEESGLQVGQDIFLVYSPEREDPGNPDFETRTIPKVIGGHTNACLEVGIALYEQAIDRVVPVSSTKAAEMTKLLENIHRAVNIGLVNEMKVVADRMGIDIFEVVDAAATKPFGFTPYYPGPGLGGHCIPIDPFYLTWKAREYGLHTRFIELSGEVNRAMPEYVVGKLVDGLNERSKSVKGSRVLVLGISYKKNVDDMRESPSVEIMELVESMGGIVAYSDPHVETFPKMRQHHFELKSEKLSAENLATFDAVVLATDHERFDYELIRQHSNLLVDSRGKYRLPEDHIIKA</sequence>
<evidence type="ECO:0000313" key="7">
    <source>
        <dbReference type="Proteomes" id="UP000249493"/>
    </source>
</evidence>
<organism evidence="6 7">
    <name type="scientific">Pseudomonas fluorescens</name>
    <dbReference type="NCBI Taxonomy" id="294"/>
    <lineage>
        <taxon>Bacteria</taxon>
        <taxon>Pseudomonadati</taxon>
        <taxon>Pseudomonadota</taxon>
        <taxon>Gammaproteobacteria</taxon>
        <taxon>Pseudomonadales</taxon>
        <taxon>Pseudomonadaceae</taxon>
        <taxon>Pseudomonas</taxon>
    </lineage>
</organism>
<dbReference type="InterPro" id="IPR014026">
    <property type="entry name" value="UDP-Glc/GDP-Man_DH_dimer"/>
</dbReference>
<evidence type="ECO:0000256" key="3">
    <source>
        <dbReference type="PIRNR" id="PIRNR000124"/>
    </source>
</evidence>
<dbReference type="SUPFAM" id="SSF51735">
    <property type="entry name" value="NAD(P)-binding Rossmann-fold domains"/>
    <property type="match status" value="1"/>
</dbReference>
<dbReference type="EMBL" id="QLIN01000001">
    <property type="protein sequence ID" value="RAI72621.1"/>
    <property type="molecule type" value="Genomic_DNA"/>
</dbReference>
<evidence type="ECO:0000256" key="1">
    <source>
        <dbReference type="ARBA" id="ARBA00023002"/>
    </source>
</evidence>
<feature type="transmembrane region" description="Helical" evidence="4">
    <location>
        <begin position="17"/>
        <end position="35"/>
    </location>
</feature>
<dbReference type="InterPro" id="IPR008927">
    <property type="entry name" value="6-PGluconate_DH-like_C_sf"/>
</dbReference>
<dbReference type="RefSeq" id="WP_111280297.1">
    <property type="nucleotide sequence ID" value="NZ_QLIN01000001.1"/>
</dbReference>
<dbReference type="InterPro" id="IPR028359">
    <property type="entry name" value="UDP_ManNAc/GlcNAc_DH"/>
</dbReference>
<dbReference type="SUPFAM" id="SSF52413">
    <property type="entry name" value="UDP-glucose/GDP-mannose dehydrogenase C-terminal domain"/>
    <property type="match status" value="1"/>
</dbReference>
<dbReference type="Pfam" id="PF03720">
    <property type="entry name" value="UDPG_MGDP_dh_C"/>
    <property type="match status" value="1"/>
</dbReference>
<dbReference type="Gene3D" id="3.40.50.720">
    <property type="entry name" value="NAD(P)-binding Rossmann-like Domain"/>
    <property type="match status" value="2"/>
</dbReference>